<gene>
    <name evidence="1" type="ORF">GCM10010121_098100</name>
</gene>
<dbReference type="AlphaFoldDB" id="A0A917PDH9"/>
<evidence type="ECO:0000313" key="1">
    <source>
        <dbReference type="EMBL" id="GGJ71876.1"/>
    </source>
</evidence>
<comment type="caution">
    <text evidence="1">The sequence shown here is derived from an EMBL/GenBank/DDBJ whole genome shotgun (WGS) entry which is preliminary data.</text>
</comment>
<dbReference type="Proteomes" id="UP000657574">
    <property type="component" value="Unassembled WGS sequence"/>
</dbReference>
<dbReference type="RefSeq" id="WP_229841699.1">
    <property type="nucleotide sequence ID" value="NZ_BMQA01000138.1"/>
</dbReference>
<protein>
    <submittedName>
        <fullName evidence="1">Uncharacterized protein</fullName>
    </submittedName>
</protein>
<proteinExistence type="predicted"/>
<accession>A0A917PDH9</accession>
<sequence>MSRTRVRAEDLFCARCRRPVRIGAAHWPEGYICASCRDHALETYGRCAGCSVDRLTPGIAPDGGRWCTDCAGGLGDFFCERCGREAAR</sequence>
<reference evidence="1" key="1">
    <citation type="journal article" date="2014" name="Int. J. Syst. Evol. Microbiol.">
        <title>Complete genome sequence of Corynebacterium casei LMG S-19264T (=DSM 44701T), isolated from a smear-ripened cheese.</title>
        <authorList>
            <consortium name="US DOE Joint Genome Institute (JGI-PGF)"/>
            <person name="Walter F."/>
            <person name="Albersmeier A."/>
            <person name="Kalinowski J."/>
            <person name="Ruckert C."/>
        </authorList>
    </citation>
    <scope>NUCLEOTIDE SEQUENCE</scope>
    <source>
        <strain evidence="1">JCM 3086</strain>
    </source>
</reference>
<dbReference type="EMBL" id="BMQA01000138">
    <property type="protein sequence ID" value="GGJ71876.1"/>
    <property type="molecule type" value="Genomic_DNA"/>
</dbReference>
<evidence type="ECO:0000313" key="2">
    <source>
        <dbReference type="Proteomes" id="UP000657574"/>
    </source>
</evidence>
<keyword evidence="2" id="KW-1185">Reference proteome</keyword>
<organism evidence="1 2">
    <name type="scientific">Streptomyces brasiliensis</name>
    <dbReference type="NCBI Taxonomy" id="1954"/>
    <lineage>
        <taxon>Bacteria</taxon>
        <taxon>Bacillati</taxon>
        <taxon>Actinomycetota</taxon>
        <taxon>Actinomycetes</taxon>
        <taxon>Kitasatosporales</taxon>
        <taxon>Streptomycetaceae</taxon>
        <taxon>Streptomyces</taxon>
    </lineage>
</organism>
<reference evidence="1" key="2">
    <citation type="submission" date="2020-09" db="EMBL/GenBank/DDBJ databases">
        <authorList>
            <person name="Sun Q."/>
            <person name="Ohkuma M."/>
        </authorList>
    </citation>
    <scope>NUCLEOTIDE SEQUENCE</scope>
    <source>
        <strain evidence="1">JCM 3086</strain>
    </source>
</reference>
<name>A0A917PDH9_9ACTN</name>